<keyword evidence="6" id="KW-1185">Reference proteome</keyword>
<dbReference type="AlphaFoldDB" id="A0AA41Q9J9"/>
<feature type="compositionally biased region" description="Basic and acidic residues" evidence="3">
    <location>
        <begin position="237"/>
        <end position="250"/>
    </location>
</feature>
<feature type="region of interest" description="Disordered" evidence="3">
    <location>
        <begin position="215"/>
        <end position="250"/>
    </location>
</feature>
<keyword evidence="2" id="KW-0560">Oxidoreductase</keyword>
<dbReference type="InterPro" id="IPR000415">
    <property type="entry name" value="Nitroreductase-like"/>
</dbReference>
<evidence type="ECO:0000313" key="6">
    <source>
        <dbReference type="Proteomes" id="UP001165378"/>
    </source>
</evidence>
<dbReference type="Proteomes" id="UP001165378">
    <property type="component" value="Unassembled WGS sequence"/>
</dbReference>
<sequence>MEFADVVRTTGAVRRFTDRPVPDATLARVFDLARFAPSGGNRQGWHVVLARSAEVRQRLRELSRAGWEEYAAYAIAGRVPFAPGEDGHWQGPPADVDFAAPVPDNRFIEQLERAPVVAVLAVDLRKLAVTDGDLPRQSIVGGGSVYPFAQNVLLAARSEGLGGVMTTFLCRREAEVKELLGLPAPYAVAAMLAIGVPERHPRRLTRRPVEEFVTFDRFDGAPLPGPGQDEAQDEAQDGERDGERDREKEA</sequence>
<evidence type="ECO:0000256" key="3">
    <source>
        <dbReference type="SAM" id="MobiDB-lite"/>
    </source>
</evidence>
<dbReference type="SUPFAM" id="SSF55469">
    <property type="entry name" value="FMN-dependent nitroreductase-like"/>
    <property type="match status" value="1"/>
</dbReference>
<dbReference type="PANTHER" id="PTHR43673">
    <property type="entry name" value="NAD(P)H NITROREDUCTASE YDGI-RELATED"/>
    <property type="match status" value="1"/>
</dbReference>
<evidence type="ECO:0000313" key="5">
    <source>
        <dbReference type="EMBL" id="MCF2533933.1"/>
    </source>
</evidence>
<dbReference type="Gene3D" id="3.40.109.10">
    <property type="entry name" value="NADH Oxidase"/>
    <property type="match status" value="1"/>
</dbReference>
<dbReference type="Pfam" id="PF00881">
    <property type="entry name" value="Nitroreductase"/>
    <property type="match status" value="1"/>
</dbReference>
<evidence type="ECO:0000256" key="2">
    <source>
        <dbReference type="ARBA" id="ARBA00023002"/>
    </source>
</evidence>
<dbReference type="RefSeq" id="WP_235058727.1">
    <property type="nucleotide sequence ID" value="NZ_JAKFHA010000067.1"/>
</dbReference>
<evidence type="ECO:0000259" key="4">
    <source>
        <dbReference type="Pfam" id="PF00881"/>
    </source>
</evidence>
<feature type="domain" description="Nitroreductase" evidence="4">
    <location>
        <begin position="12"/>
        <end position="195"/>
    </location>
</feature>
<protein>
    <submittedName>
        <fullName evidence="5">Nitroreductase family protein</fullName>
    </submittedName>
</protein>
<organism evidence="5 6">
    <name type="scientific">Yinghuangia soli</name>
    <dbReference type="NCBI Taxonomy" id="2908204"/>
    <lineage>
        <taxon>Bacteria</taxon>
        <taxon>Bacillati</taxon>
        <taxon>Actinomycetota</taxon>
        <taxon>Actinomycetes</taxon>
        <taxon>Kitasatosporales</taxon>
        <taxon>Streptomycetaceae</taxon>
        <taxon>Yinghuangia</taxon>
    </lineage>
</organism>
<comment type="similarity">
    <text evidence="1">Belongs to the nitroreductase family.</text>
</comment>
<dbReference type="GO" id="GO:0016491">
    <property type="term" value="F:oxidoreductase activity"/>
    <property type="evidence" value="ECO:0007669"/>
    <property type="project" value="UniProtKB-KW"/>
</dbReference>
<dbReference type="PANTHER" id="PTHR43673:SF10">
    <property type="entry name" value="NADH DEHYDROGENASE_NAD(P)H NITROREDUCTASE XCC3605-RELATED"/>
    <property type="match status" value="1"/>
</dbReference>
<evidence type="ECO:0000256" key="1">
    <source>
        <dbReference type="ARBA" id="ARBA00007118"/>
    </source>
</evidence>
<dbReference type="EMBL" id="JAKFHA010000067">
    <property type="protein sequence ID" value="MCF2533933.1"/>
    <property type="molecule type" value="Genomic_DNA"/>
</dbReference>
<proteinExistence type="inferred from homology"/>
<gene>
    <name evidence="5" type="ORF">LZ495_42865</name>
</gene>
<reference evidence="5" key="1">
    <citation type="submission" date="2022-01" db="EMBL/GenBank/DDBJ databases">
        <title>Genome-Based Taxonomic Classification of the Phylum Actinobacteria.</title>
        <authorList>
            <person name="Gao Y."/>
        </authorList>
    </citation>
    <scope>NUCLEOTIDE SEQUENCE</scope>
    <source>
        <strain evidence="5">KLBMP 8922</strain>
    </source>
</reference>
<comment type="caution">
    <text evidence="5">The sequence shown here is derived from an EMBL/GenBank/DDBJ whole genome shotgun (WGS) entry which is preliminary data.</text>
</comment>
<name>A0AA41Q9J9_9ACTN</name>
<dbReference type="CDD" id="cd02062">
    <property type="entry name" value="Nitro_FMN_reductase"/>
    <property type="match status" value="1"/>
</dbReference>
<accession>A0AA41Q9J9</accession>
<dbReference type="InterPro" id="IPR029479">
    <property type="entry name" value="Nitroreductase"/>
</dbReference>